<evidence type="ECO:0000313" key="5">
    <source>
        <dbReference type="Proteomes" id="UP000799764"/>
    </source>
</evidence>
<feature type="region of interest" description="Disordered" evidence="1">
    <location>
        <begin position="412"/>
        <end position="432"/>
    </location>
</feature>
<feature type="region of interest" description="Disordered" evidence="1">
    <location>
        <begin position="939"/>
        <end position="966"/>
    </location>
</feature>
<dbReference type="FunFam" id="1.25.40.180:FF:000035">
    <property type="entry name" value="snRNA cap binding complex subunit (Gcr3)"/>
    <property type="match status" value="1"/>
</dbReference>
<dbReference type="InterPro" id="IPR015172">
    <property type="entry name" value="MIF4G-like_typ-1"/>
</dbReference>
<dbReference type="PANTHER" id="PTHR12412">
    <property type="entry name" value="CAP BINDING PROTEIN"/>
    <property type="match status" value="1"/>
</dbReference>
<feature type="domain" description="MIF4G-like type 1" evidence="2">
    <location>
        <begin position="461"/>
        <end position="651"/>
    </location>
</feature>
<reference evidence="4" key="1">
    <citation type="journal article" date="2020" name="Stud. Mycol.">
        <title>101 Dothideomycetes genomes: a test case for predicting lifestyles and emergence of pathogens.</title>
        <authorList>
            <person name="Haridas S."/>
            <person name="Albert R."/>
            <person name="Binder M."/>
            <person name="Bloem J."/>
            <person name="Labutti K."/>
            <person name="Salamov A."/>
            <person name="Andreopoulos B."/>
            <person name="Baker S."/>
            <person name="Barry K."/>
            <person name="Bills G."/>
            <person name="Bluhm B."/>
            <person name="Cannon C."/>
            <person name="Castanera R."/>
            <person name="Culley D."/>
            <person name="Daum C."/>
            <person name="Ezra D."/>
            <person name="Gonzalez J."/>
            <person name="Henrissat B."/>
            <person name="Kuo A."/>
            <person name="Liang C."/>
            <person name="Lipzen A."/>
            <person name="Lutzoni F."/>
            <person name="Magnuson J."/>
            <person name="Mondo S."/>
            <person name="Nolan M."/>
            <person name="Ohm R."/>
            <person name="Pangilinan J."/>
            <person name="Park H.-J."/>
            <person name="Ramirez L."/>
            <person name="Alfaro M."/>
            <person name="Sun H."/>
            <person name="Tritt A."/>
            <person name="Yoshinaga Y."/>
            <person name="Zwiers L.-H."/>
            <person name="Turgeon B."/>
            <person name="Goodwin S."/>
            <person name="Spatafora J."/>
            <person name="Crous P."/>
            <person name="Grigoriev I."/>
        </authorList>
    </citation>
    <scope>NUCLEOTIDE SEQUENCE</scope>
    <source>
        <strain evidence="4">CBS 690.94</strain>
    </source>
</reference>
<dbReference type="FunFam" id="1.25.40.180:FF:000045">
    <property type="entry name" value="snRNA cap binding complex subunit (Gcr3), putative"/>
    <property type="match status" value="1"/>
</dbReference>
<keyword evidence="5" id="KW-1185">Reference proteome</keyword>
<dbReference type="GO" id="GO:0003729">
    <property type="term" value="F:mRNA binding"/>
    <property type="evidence" value="ECO:0007669"/>
    <property type="project" value="TreeGrafter"/>
</dbReference>
<dbReference type="PANTHER" id="PTHR12412:SF2">
    <property type="entry name" value="NUCLEAR CAP-BINDING PROTEIN SUBUNIT 1"/>
    <property type="match status" value="1"/>
</dbReference>
<evidence type="ECO:0000313" key="4">
    <source>
        <dbReference type="EMBL" id="KAF2446296.1"/>
    </source>
</evidence>
<dbReference type="EMBL" id="MU001498">
    <property type="protein sequence ID" value="KAF2446296.1"/>
    <property type="molecule type" value="Genomic_DNA"/>
</dbReference>
<dbReference type="AlphaFoldDB" id="A0A9P4PLB5"/>
<name>A0A9P4PLB5_9PLEO</name>
<dbReference type="GO" id="GO:0005846">
    <property type="term" value="C:nuclear cap binding complex"/>
    <property type="evidence" value="ECO:0007669"/>
    <property type="project" value="InterPro"/>
</dbReference>
<dbReference type="SUPFAM" id="SSF48371">
    <property type="entry name" value="ARM repeat"/>
    <property type="match status" value="3"/>
</dbReference>
<dbReference type="Gene3D" id="1.25.40.180">
    <property type="match status" value="3"/>
</dbReference>
<evidence type="ECO:0000259" key="3">
    <source>
        <dbReference type="Pfam" id="PF09090"/>
    </source>
</evidence>
<dbReference type="Pfam" id="PF09088">
    <property type="entry name" value="MIF4G_like"/>
    <property type="match status" value="1"/>
</dbReference>
<sequence>MKGAPASPNARARQGNGSHSRTNLFEHWRHEAASSQRDCAPSNVAKRSSPARRRRRYRSRSYERPQYPDYYTPCYSRRDPPRDHSNDPRVAALSQGISAEESNLSALVSSFSMTDMDAGSGDRYRGSGYRGGGNKRRRDDEDDFHYSPGNRGDRRGPQRRRYDDAPPRRRYEEPAHAKLRRTILNIASSTKLPQDEAIEIAEYLRDHFDEEDARGEFYDTLLQLIVEQPLKIPFVAGVIFYGNQAKMEIASEAIKLVGDRLQETFNAGQWKEFKLFLRFFACLQPLFEEDGIFALLGQLFDTVVDLQSANENDVVGIELVKIILLTIPYALVSGGSRYHEKAGELLSNTGIVAGNMLPMESLIHTYDSENDDKVLGYHSIIGILQQQLTKVSESGWEIACIPKFDAEALQKKQSEDTLPTAPPTHAFPTFSIPSPVNPGPKPLFPEAYFSLFADHENGTVPKTDDIAASLIRDAIVDTIDQLDFNRDAAAKFLIELDSYWSLDTFAKRGTPFDKFREVVGDKIMYKSEDMIIDAIFSQLFKLPTADHKLVYYHALITSCCKLAPQAIAPSLGRAIRTVYMSLHVLDLELTYRFLDWFTHHLSNFEFRWRWAEWIGDLELSNLQPKKAFIIAALDKEIRLSFAKRIRSTLPQEMNELIPARLDEDNSPEFKYDNPDVPYSAQAKELIQQLKKKAPAEEVQKTIDQIHELATEQGVADVLIPSTDAFVTAICRLGAKSLAHVLSCIERGKDRLIEVAQSSEAARRQIVASVFGYWKDQPGVAVRIIDILLNYTILAPMTVIQWVLGENLGAGEGLAESWVYEIVSITIAKVSSRNRQIVNSRVVKGLPQDMIDMVEATLSKDRDAARELFKYLEDVLRAIAQGSADRLMEKEMNGEISKEDGELVKAWGKRWHTVFVRKSAVEESVVGEQAVEARIKLLAAEPDPEPEAMDTDVANGEATEEVATNGD</sequence>
<feature type="region of interest" description="Disordered" evidence="1">
    <location>
        <begin position="1"/>
        <end position="90"/>
    </location>
</feature>
<feature type="compositionally biased region" description="Basic residues" evidence="1">
    <location>
        <begin position="49"/>
        <end position="59"/>
    </location>
</feature>
<feature type="compositionally biased region" description="Basic and acidic residues" evidence="1">
    <location>
        <begin position="76"/>
        <end position="87"/>
    </location>
</feature>
<dbReference type="InterPro" id="IPR015174">
    <property type="entry name" value="MIF4G-like_typ-2"/>
</dbReference>
<organism evidence="4 5">
    <name type="scientific">Karstenula rhodostoma CBS 690.94</name>
    <dbReference type="NCBI Taxonomy" id="1392251"/>
    <lineage>
        <taxon>Eukaryota</taxon>
        <taxon>Fungi</taxon>
        <taxon>Dikarya</taxon>
        <taxon>Ascomycota</taxon>
        <taxon>Pezizomycotina</taxon>
        <taxon>Dothideomycetes</taxon>
        <taxon>Pleosporomycetidae</taxon>
        <taxon>Pleosporales</taxon>
        <taxon>Massarineae</taxon>
        <taxon>Didymosphaeriaceae</taxon>
        <taxon>Karstenula</taxon>
    </lineage>
</organism>
<dbReference type="GO" id="GO:0005634">
    <property type="term" value="C:nucleus"/>
    <property type="evidence" value="ECO:0007669"/>
    <property type="project" value="TreeGrafter"/>
</dbReference>
<feature type="domain" description="MIF4G-like type 2" evidence="3">
    <location>
        <begin position="669"/>
        <end position="922"/>
    </location>
</feature>
<dbReference type="GO" id="GO:0000184">
    <property type="term" value="P:nuclear-transcribed mRNA catabolic process, nonsense-mediated decay"/>
    <property type="evidence" value="ECO:0007669"/>
    <property type="project" value="TreeGrafter"/>
</dbReference>
<feature type="region of interest" description="Disordered" evidence="1">
    <location>
        <begin position="115"/>
        <end position="174"/>
    </location>
</feature>
<comment type="caution">
    <text evidence="4">The sequence shown here is derived from an EMBL/GenBank/DDBJ whole genome shotgun (WGS) entry which is preliminary data.</text>
</comment>
<dbReference type="GO" id="GO:0000339">
    <property type="term" value="F:RNA cap binding"/>
    <property type="evidence" value="ECO:0007669"/>
    <property type="project" value="InterPro"/>
</dbReference>
<dbReference type="Proteomes" id="UP000799764">
    <property type="component" value="Unassembled WGS sequence"/>
</dbReference>
<feature type="compositionally biased region" description="Low complexity" evidence="1">
    <location>
        <begin position="417"/>
        <end position="430"/>
    </location>
</feature>
<evidence type="ECO:0008006" key="6">
    <source>
        <dbReference type="Google" id="ProtNLM"/>
    </source>
</evidence>
<accession>A0A9P4PLB5</accession>
<dbReference type="InterPro" id="IPR027159">
    <property type="entry name" value="CBP80"/>
</dbReference>
<gene>
    <name evidence="4" type="ORF">P171DRAFT_357575</name>
</gene>
<dbReference type="GO" id="GO:0006406">
    <property type="term" value="P:mRNA export from nucleus"/>
    <property type="evidence" value="ECO:0007669"/>
    <property type="project" value="InterPro"/>
</dbReference>
<dbReference type="InterPro" id="IPR016024">
    <property type="entry name" value="ARM-type_fold"/>
</dbReference>
<protein>
    <recommendedName>
        <fullName evidence="6">Cap binding protein</fullName>
    </recommendedName>
</protein>
<evidence type="ECO:0000259" key="2">
    <source>
        <dbReference type="Pfam" id="PF09088"/>
    </source>
</evidence>
<evidence type="ECO:0000256" key="1">
    <source>
        <dbReference type="SAM" id="MobiDB-lite"/>
    </source>
</evidence>
<dbReference type="Pfam" id="PF09090">
    <property type="entry name" value="MIF4G_like_2"/>
    <property type="match status" value="1"/>
</dbReference>
<dbReference type="OrthoDB" id="10252707at2759"/>
<proteinExistence type="predicted"/>
<feature type="compositionally biased region" description="Basic and acidic residues" evidence="1">
    <location>
        <begin position="151"/>
        <end position="174"/>
    </location>
</feature>